<proteinExistence type="predicted"/>
<organism evidence="1 2">
    <name type="scientific">Vibrio parahaemolyticus</name>
    <dbReference type="NCBI Taxonomy" id="670"/>
    <lineage>
        <taxon>Bacteria</taxon>
        <taxon>Pseudomonadati</taxon>
        <taxon>Pseudomonadota</taxon>
        <taxon>Gammaproteobacteria</taxon>
        <taxon>Vibrionales</taxon>
        <taxon>Vibrionaceae</taxon>
        <taxon>Vibrio</taxon>
    </lineage>
</organism>
<dbReference type="EMBL" id="JACVHL010000029">
    <property type="protein sequence ID" value="MCC3807655.1"/>
    <property type="molecule type" value="Genomic_DNA"/>
</dbReference>
<name>A0A9Q3UJ11_VIBPH</name>
<accession>A0A9Q3UJ11</accession>
<gene>
    <name evidence="1" type="ORF">IB292_21785</name>
</gene>
<reference evidence="1" key="1">
    <citation type="submission" date="2020-09" db="EMBL/GenBank/DDBJ databases">
        <title>Genome sequence of Vibrio parahaemolyticus isolates.</title>
        <authorList>
            <person name="Hammerl J.A."/>
            <person name="Strauch E."/>
        </authorList>
    </citation>
    <scope>NUCLEOTIDE SEQUENCE</scope>
    <source>
        <strain evidence="1">17-VB00146</strain>
    </source>
</reference>
<dbReference type="Proteomes" id="UP000726777">
    <property type="component" value="Unassembled WGS sequence"/>
</dbReference>
<evidence type="ECO:0000313" key="2">
    <source>
        <dbReference type="Proteomes" id="UP000726777"/>
    </source>
</evidence>
<sequence length="122" mass="13796">MKLMLKKTFHVIGLVLAALIFVAAGQIAQYITSVKELRQQTLLNWQTHHPDQQANIQQFIDTCLTPKTKHKDDVIRTLEESEPTVLITECGKRIGATELVNAITKSDAQLQQLAWPLSYLEN</sequence>
<evidence type="ECO:0000313" key="1">
    <source>
        <dbReference type="EMBL" id="MCC3807655.1"/>
    </source>
</evidence>
<dbReference type="AlphaFoldDB" id="A0A9Q3UJ11"/>
<comment type="caution">
    <text evidence="1">The sequence shown here is derived from an EMBL/GenBank/DDBJ whole genome shotgun (WGS) entry which is preliminary data.</text>
</comment>
<dbReference type="RefSeq" id="WP_208894708.1">
    <property type="nucleotide sequence ID" value="NZ_CP066164.1"/>
</dbReference>
<protein>
    <submittedName>
        <fullName evidence="1">Uncharacterized protein</fullName>
    </submittedName>
</protein>